<protein>
    <recommendedName>
        <fullName evidence="14">Peptidase M16</fullName>
    </recommendedName>
</protein>
<dbReference type="RefSeq" id="WP_077425138.1">
    <property type="nucleotide sequence ID" value="NZ_MLHQ01000026.1"/>
</dbReference>
<evidence type="ECO:0000256" key="9">
    <source>
        <dbReference type="SAM" id="SignalP"/>
    </source>
</evidence>
<keyword evidence="7" id="KW-0482">Metalloprotease</keyword>
<gene>
    <name evidence="12" type="ORF">BKL49_10210</name>
</gene>
<evidence type="ECO:0000256" key="6">
    <source>
        <dbReference type="ARBA" id="ARBA00022833"/>
    </source>
</evidence>
<comment type="cofactor">
    <cofactor evidence="1">
        <name>Zn(2+)</name>
        <dbReference type="ChEBI" id="CHEBI:29105"/>
    </cofactor>
</comment>
<evidence type="ECO:0000256" key="1">
    <source>
        <dbReference type="ARBA" id="ARBA00001947"/>
    </source>
</evidence>
<keyword evidence="4" id="KW-0479">Metal-binding</keyword>
<comment type="similarity">
    <text evidence="2 8">Belongs to the peptidase M16 family.</text>
</comment>
<evidence type="ECO:0000256" key="4">
    <source>
        <dbReference type="ARBA" id="ARBA00022723"/>
    </source>
</evidence>
<feature type="domain" description="Peptidase M16 N-terminal" evidence="10">
    <location>
        <begin position="42"/>
        <end position="180"/>
    </location>
</feature>
<dbReference type="Pfam" id="PF00675">
    <property type="entry name" value="Peptidase_M16"/>
    <property type="match status" value="1"/>
</dbReference>
<evidence type="ECO:0000256" key="3">
    <source>
        <dbReference type="ARBA" id="ARBA00022670"/>
    </source>
</evidence>
<feature type="chain" id="PRO_5013205954" description="Peptidase M16" evidence="9">
    <location>
        <begin position="19"/>
        <end position="910"/>
    </location>
</feature>
<accession>A0A1V3JJZ8</accession>
<dbReference type="InterPro" id="IPR011765">
    <property type="entry name" value="Pept_M16_N"/>
</dbReference>
<dbReference type="PROSITE" id="PS00143">
    <property type="entry name" value="INSULINASE"/>
    <property type="match status" value="1"/>
</dbReference>
<feature type="domain" description="Peptidase M16 C-terminal" evidence="11">
    <location>
        <begin position="196"/>
        <end position="375"/>
    </location>
</feature>
<name>A0A1V3JJZ8_9PAST</name>
<dbReference type="InterPro" id="IPR001431">
    <property type="entry name" value="Pept_M16_Zn_BS"/>
</dbReference>
<evidence type="ECO:0000256" key="5">
    <source>
        <dbReference type="ARBA" id="ARBA00022801"/>
    </source>
</evidence>
<dbReference type="OrthoDB" id="9811314at2"/>
<evidence type="ECO:0000259" key="11">
    <source>
        <dbReference type="Pfam" id="PF05193"/>
    </source>
</evidence>
<dbReference type="GO" id="GO:0006508">
    <property type="term" value="P:proteolysis"/>
    <property type="evidence" value="ECO:0007669"/>
    <property type="project" value="UniProtKB-KW"/>
</dbReference>
<comment type="caution">
    <text evidence="12">The sequence shown here is derived from an EMBL/GenBank/DDBJ whole genome shotgun (WGS) entry which is preliminary data.</text>
</comment>
<organism evidence="12 13">
    <name type="scientific">Rodentibacter myodis</name>
    <dbReference type="NCBI Taxonomy" id="1907939"/>
    <lineage>
        <taxon>Bacteria</taxon>
        <taxon>Pseudomonadati</taxon>
        <taxon>Pseudomonadota</taxon>
        <taxon>Gammaproteobacteria</taxon>
        <taxon>Pasteurellales</taxon>
        <taxon>Pasteurellaceae</taxon>
        <taxon>Rodentibacter</taxon>
    </lineage>
</organism>
<proteinExistence type="inferred from homology"/>
<feature type="signal peptide" evidence="9">
    <location>
        <begin position="1"/>
        <end position="18"/>
    </location>
</feature>
<evidence type="ECO:0000313" key="13">
    <source>
        <dbReference type="Proteomes" id="UP000188602"/>
    </source>
</evidence>
<dbReference type="InterPro" id="IPR050626">
    <property type="entry name" value="Peptidase_M16"/>
</dbReference>
<keyword evidence="5" id="KW-0378">Hydrolase</keyword>
<keyword evidence="13" id="KW-1185">Reference proteome</keyword>
<dbReference type="SUPFAM" id="SSF63411">
    <property type="entry name" value="LuxS/MPP-like metallohydrolase"/>
    <property type="match status" value="4"/>
</dbReference>
<dbReference type="Pfam" id="PF05193">
    <property type="entry name" value="Peptidase_M16_C"/>
    <property type="match status" value="2"/>
</dbReference>
<dbReference type="AlphaFoldDB" id="A0A1V3JJZ8"/>
<evidence type="ECO:0000256" key="7">
    <source>
        <dbReference type="ARBA" id="ARBA00023049"/>
    </source>
</evidence>
<dbReference type="PANTHER" id="PTHR43690:SF17">
    <property type="entry name" value="PROTEIN YHJJ"/>
    <property type="match status" value="1"/>
</dbReference>
<dbReference type="Proteomes" id="UP000188602">
    <property type="component" value="Unassembled WGS sequence"/>
</dbReference>
<evidence type="ECO:0000256" key="2">
    <source>
        <dbReference type="ARBA" id="ARBA00007261"/>
    </source>
</evidence>
<keyword evidence="6" id="KW-0862">Zinc</keyword>
<dbReference type="Gene3D" id="3.30.830.10">
    <property type="entry name" value="Metalloenzyme, LuxS/M16 peptidase-like"/>
    <property type="match status" value="3"/>
</dbReference>
<dbReference type="GO" id="GO:0004222">
    <property type="term" value="F:metalloendopeptidase activity"/>
    <property type="evidence" value="ECO:0007669"/>
    <property type="project" value="InterPro"/>
</dbReference>
<dbReference type="InterPro" id="IPR011249">
    <property type="entry name" value="Metalloenz_LuxS/M16"/>
</dbReference>
<keyword evidence="3" id="KW-0645">Protease</keyword>
<evidence type="ECO:0008006" key="14">
    <source>
        <dbReference type="Google" id="ProtNLM"/>
    </source>
</evidence>
<sequence length="910" mass="105551">MRSIVCILLLLISTAAFSNTPMPVQGQLENGLRYTILPLHTQPKRVDVVMRVYAGAVDETPSQSGVAHMVEHMAFRATEAYPKGVMPYLHQQGWLRGKNYNAFTNQENTTYLYLPPKHFTLTQTLDVVKQMLFKAEIKATDWDSERKIILEEWRTRDSAKRRLFEQRQSSQRADSRYENRLVIGSQGSINTMPVVELQQYYKTWYVPNNMQLLLVGDIQVNDAEKLIQTYFADLPQKTLPIRDKEYYEPKLSKQIKVDRLGDPQNSSSQVSYLWRFDDSASQAQTEMGFAQRLLDQLALNSLSQRFREEKSQLPIALSSLSARKIPVGKTTSALVFSANVEKQSHRIGAKYFIEQAERLKHYPITQAELAKQKEKILLQLENDNLNQQNFTFEDWVQTMISTLLSDKRYYSQDQIEKMTKEEIVKIGLAEVNQRIQHWLNAPDQILQYMPPLNVEIPPILPAEVQQWWQAAKQADLTLPPESAKEKMTFSPLKQVGSIVKAQRFPKQNTVRWTLSNGDIVVWLKSPLAKNKTYFVAQSQAGSNAPIIQDWKGKLAIQLIGNNAPLNWTRNQMVEWKENHHIPLVIRQSFDKLNILSTVENDKFADLLRFYYAQQKETTIKEEFERTKTDTIRRIELQTHSDEFKRNLAWETFVYGHPINPQPMVQQVEKLTETELMQQWQALSAVPVTYFIVNDMEESKVRSFLVQNLATIKRGNAISTEPLKVLAGNAVEKFVMNPEPKDNVYIAWFTQDKWEVKKALMVEFASSIASEKLSQKMRDETLGIYSKRFKSRLQGETNRIQTTLTFSSNPEITEKLIEIAKQVLLDLPNSITEEEFATAKRYFYQTEESQQQSPEAWLERLIYSENRFHTPQYLTEIKPLVESITLDEVKAVSKYLYNPENQRLFITTPKK</sequence>
<dbReference type="STRING" id="1907939.BKL49_10210"/>
<evidence type="ECO:0000256" key="8">
    <source>
        <dbReference type="RuleBase" id="RU004447"/>
    </source>
</evidence>
<evidence type="ECO:0000259" key="10">
    <source>
        <dbReference type="Pfam" id="PF00675"/>
    </source>
</evidence>
<dbReference type="EMBL" id="MLHQ01000026">
    <property type="protein sequence ID" value="OOF56974.1"/>
    <property type="molecule type" value="Genomic_DNA"/>
</dbReference>
<dbReference type="InterPro" id="IPR007863">
    <property type="entry name" value="Peptidase_M16_C"/>
</dbReference>
<evidence type="ECO:0000313" key="12">
    <source>
        <dbReference type="EMBL" id="OOF56974.1"/>
    </source>
</evidence>
<keyword evidence="9" id="KW-0732">Signal</keyword>
<dbReference type="GO" id="GO:0046872">
    <property type="term" value="F:metal ion binding"/>
    <property type="evidence" value="ECO:0007669"/>
    <property type="project" value="UniProtKB-KW"/>
</dbReference>
<dbReference type="PANTHER" id="PTHR43690">
    <property type="entry name" value="NARDILYSIN"/>
    <property type="match status" value="1"/>
</dbReference>
<reference evidence="12 13" key="1">
    <citation type="submission" date="2016-10" db="EMBL/GenBank/DDBJ databases">
        <title>Rodentibacter gen. nov. and new species.</title>
        <authorList>
            <person name="Christensen H."/>
        </authorList>
    </citation>
    <scope>NUCLEOTIDE SEQUENCE [LARGE SCALE GENOMIC DNA]</scope>
    <source>
        <strain evidence="12 13">Ac151</strain>
    </source>
</reference>
<feature type="domain" description="Peptidase M16 C-terminal" evidence="11">
    <location>
        <begin position="687"/>
        <end position="840"/>
    </location>
</feature>